<evidence type="ECO:0000313" key="8">
    <source>
        <dbReference type="Proteomes" id="UP000191518"/>
    </source>
</evidence>
<dbReference type="GO" id="GO:0003677">
    <property type="term" value="F:DNA binding"/>
    <property type="evidence" value="ECO:0007669"/>
    <property type="project" value="UniProtKB-KW"/>
</dbReference>
<organism evidence="7 8">
    <name type="scientific">Penicillium vulpinum</name>
    <dbReference type="NCBI Taxonomy" id="29845"/>
    <lineage>
        <taxon>Eukaryota</taxon>
        <taxon>Fungi</taxon>
        <taxon>Dikarya</taxon>
        <taxon>Ascomycota</taxon>
        <taxon>Pezizomycotina</taxon>
        <taxon>Eurotiomycetes</taxon>
        <taxon>Eurotiomycetidae</taxon>
        <taxon>Eurotiales</taxon>
        <taxon>Aspergillaceae</taxon>
        <taxon>Penicillium</taxon>
    </lineage>
</organism>
<sequence>MMGHAPKRARTIESGACSHCVARRERCYIGVRGLPCSNCRRLNTRCDGIASQEVRTKQRLPSRVYCDDGLFESQIRKTEQQQLPRARITADIPTTDPLENYVTIMHQLLGPKPPDGASLNSTPRYISELPTCLEVSDLDYLESKGALCLPTAPFRKQLLKSYVLWVHPQVPVLDLDRFLRSIATNDGTTRISLLLFHAVMFAASAFVDISHIQDEGYMSRTAAREVLFRRVKVLLDLNCEDDPISTVQALLLLIHWNNLPQSEKGASHWIGICLSLAISIGLHRNPDCSVFTPSEQKMRRRTWWSVHNHTRLTVDNLLSVIRMQEDREDRNLFDISMIALSDFQLHLFPPQLRAVVDDCEVLRNVEYQKTQAIIFIEKTKLCQLSRFSSILNRVQSLVCGENIGNGEAHSKPRSTQDEIEKHRLWQLQLPVPASHQFPIDMVPTECERSIYLHQSWLRLIYLGSLYTACCNNPEASSGNLYISGHNSRAVLVDKCFLDIADVFDEIDCLELSEQLPCPTSALLILLLAYHKQLSHANTERNTRQNSRSLHKCWKILQKLKETSDMAARVTAAVEDATCDEICDELWASILSITCK</sequence>
<evidence type="ECO:0000256" key="4">
    <source>
        <dbReference type="ARBA" id="ARBA00023163"/>
    </source>
</evidence>
<accession>A0A1V6SF12</accession>
<dbReference type="InterPro" id="IPR001138">
    <property type="entry name" value="Zn2Cys6_DnaBD"/>
</dbReference>
<evidence type="ECO:0000259" key="6">
    <source>
        <dbReference type="PROSITE" id="PS50048"/>
    </source>
</evidence>
<evidence type="ECO:0000256" key="3">
    <source>
        <dbReference type="ARBA" id="ARBA00023125"/>
    </source>
</evidence>
<comment type="caution">
    <text evidence="7">The sequence shown here is derived from an EMBL/GenBank/DDBJ whole genome shotgun (WGS) entry which is preliminary data.</text>
</comment>
<dbReference type="PROSITE" id="PS50048">
    <property type="entry name" value="ZN2_CY6_FUNGAL_2"/>
    <property type="match status" value="1"/>
</dbReference>
<dbReference type="Pfam" id="PF04082">
    <property type="entry name" value="Fungal_trans"/>
    <property type="match status" value="1"/>
</dbReference>
<keyword evidence="8" id="KW-1185">Reference proteome</keyword>
<dbReference type="InterPro" id="IPR036864">
    <property type="entry name" value="Zn2-C6_fun-type_DNA-bd_sf"/>
</dbReference>
<dbReference type="STRING" id="29845.A0A1V6SF12"/>
<dbReference type="CDD" id="cd12148">
    <property type="entry name" value="fungal_TF_MHR"/>
    <property type="match status" value="1"/>
</dbReference>
<dbReference type="GO" id="GO:0000981">
    <property type="term" value="F:DNA-binding transcription factor activity, RNA polymerase II-specific"/>
    <property type="evidence" value="ECO:0007669"/>
    <property type="project" value="InterPro"/>
</dbReference>
<dbReference type="Proteomes" id="UP000191518">
    <property type="component" value="Unassembled WGS sequence"/>
</dbReference>
<dbReference type="InterPro" id="IPR052761">
    <property type="entry name" value="Fungal_Detox/Toxin_TFs"/>
</dbReference>
<reference evidence="8" key="1">
    <citation type="journal article" date="2017" name="Nat. Microbiol.">
        <title>Global analysis of biosynthetic gene clusters reveals vast potential of secondary metabolite production in Penicillium species.</title>
        <authorList>
            <person name="Nielsen J.C."/>
            <person name="Grijseels S."/>
            <person name="Prigent S."/>
            <person name="Ji B."/>
            <person name="Dainat J."/>
            <person name="Nielsen K.F."/>
            <person name="Frisvad J.C."/>
            <person name="Workman M."/>
            <person name="Nielsen J."/>
        </authorList>
    </citation>
    <scope>NUCLEOTIDE SEQUENCE [LARGE SCALE GENOMIC DNA]</scope>
    <source>
        <strain evidence="8">IBT 29486</strain>
    </source>
</reference>
<keyword evidence="3" id="KW-0238">DNA-binding</keyword>
<dbReference type="SUPFAM" id="SSF57701">
    <property type="entry name" value="Zn2/Cys6 DNA-binding domain"/>
    <property type="match status" value="1"/>
</dbReference>
<evidence type="ECO:0000256" key="1">
    <source>
        <dbReference type="ARBA" id="ARBA00022723"/>
    </source>
</evidence>
<keyword evidence="5" id="KW-0539">Nucleus</keyword>
<proteinExistence type="predicted"/>
<feature type="domain" description="Zn(2)-C6 fungal-type" evidence="6">
    <location>
        <begin position="16"/>
        <end position="46"/>
    </location>
</feature>
<dbReference type="EMBL" id="MDYP01000001">
    <property type="protein sequence ID" value="OQE12595.1"/>
    <property type="molecule type" value="Genomic_DNA"/>
</dbReference>
<dbReference type="PANTHER" id="PTHR47425">
    <property type="entry name" value="FARB-RELATED"/>
    <property type="match status" value="1"/>
</dbReference>
<gene>
    <name evidence="7" type="ORF">PENVUL_c001G04052</name>
</gene>
<protein>
    <recommendedName>
        <fullName evidence="6">Zn(2)-C6 fungal-type domain-containing protein</fullName>
    </recommendedName>
</protein>
<dbReference type="AlphaFoldDB" id="A0A1V6SF12"/>
<dbReference type="InterPro" id="IPR007219">
    <property type="entry name" value="XnlR_reg_dom"/>
</dbReference>
<keyword evidence="2" id="KW-0805">Transcription regulation</keyword>
<evidence type="ECO:0000256" key="5">
    <source>
        <dbReference type="ARBA" id="ARBA00023242"/>
    </source>
</evidence>
<dbReference type="GO" id="GO:0008270">
    <property type="term" value="F:zinc ion binding"/>
    <property type="evidence" value="ECO:0007669"/>
    <property type="project" value="InterPro"/>
</dbReference>
<evidence type="ECO:0000256" key="2">
    <source>
        <dbReference type="ARBA" id="ARBA00023015"/>
    </source>
</evidence>
<name>A0A1V6SF12_9EURO</name>
<evidence type="ECO:0000313" key="7">
    <source>
        <dbReference type="EMBL" id="OQE12595.1"/>
    </source>
</evidence>
<keyword evidence="4" id="KW-0804">Transcription</keyword>
<dbReference type="PANTHER" id="PTHR47425:SF2">
    <property type="entry name" value="FARB-RELATED"/>
    <property type="match status" value="1"/>
</dbReference>
<keyword evidence="1" id="KW-0479">Metal-binding</keyword>
<dbReference type="GO" id="GO:0006351">
    <property type="term" value="P:DNA-templated transcription"/>
    <property type="evidence" value="ECO:0007669"/>
    <property type="project" value="InterPro"/>
</dbReference>